<evidence type="ECO:0000256" key="3">
    <source>
        <dbReference type="ARBA" id="ARBA00023315"/>
    </source>
</evidence>
<protein>
    <recommendedName>
        <fullName evidence="5">Acyltransferase C-terminal domain-containing protein</fullName>
    </recommendedName>
</protein>
<feature type="domain" description="Acyltransferase C-terminal" evidence="5">
    <location>
        <begin position="16"/>
        <end position="94"/>
    </location>
</feature>
<dbReference type="EnsemblProtists" id="HpaT809147">
    <property type="protein sequence ID" value="HpaP809147"/>
    <property type="gene ID" value="HpaG809147"/>
</dbReference>
<dbReference type="eggNOG" id="KOG1505">
    <property type="taxonomic scope" value="Eukaryota"/>
</dbReference>
<proteinExistence type="inferred from homology"/>
<comment type="similarity">
    <text evidence="1">Belongs to the 1-acyl-sn-glycerol-3-phosphate acyltransferase family.</text>
</comment>
<dbReference type="GO" id="GO:0016746">
    <property type="term" value="F:acyltransferase activity"/>
    <property type="evidence" value="ECO:0007669"/>
    <property type="project" value="UniProtKB-KW"/>
</dbReference>
<evidence type="ECO:0000259" key="5">
    <source>
        <dbReference type="Pfam" id="PF16076"/>
    </source>
</evidence>
<keyword evidence="4" id="KW-0812">Transmembrane</keyword>
<dbReference type="PANTHER" id="PTHR10983">
    <property type="entry name" value="1-ACYLGLYCEROL-3-PHOSPHATE ACYLTRANSFERASE-RELATED"/>
    <property type="match status" value="1"/>
</dbReference>
<evidence type="ECO:0000313" key="6">
    <source>
        <dbReference type="EnsemblProtists" id="HpaP809147"/>
    </source>
</evidence>
<accession>M4BRV7</accession>
<evidence type="ECO:0000256" key="4">
    <source>
        <dbReference type="SAM" id="Phobius"/>
    </source>
</evidence>
<sequence length="153" mass="16852">MFYVDYAANERPSEQSLLSGRVPLMIYFYIERTDISAVRGKSENELAAWLETRFERKEALLKTFYESDGKLPSGAEPLFEESQGPATAVLVTFWVVLIGTAILCCLADKLFAFIAAGLIVAGYLVISTFGPGVDGYLVENCKPDDFLGSTKIC</sequence>
<dbReference type="GO" id="GO:0012505">
    <property type="term" value="C:endomembrane system"/>
    <property type="evidence" value="ECO:0007669"/>
    <property type="project" value="TreeGrafter"/>
</dbReference>
<dbReference type="EMBL" id="JH598667">
    <property type="status" value="NOT_ANNOTATED_CDS"/>
    <property type="molecule type" value="Genomic_DNA"/>
</dbReference>
<organism evidence="6 7">
    <name type="scientific">Hyaloperonospora arabidopsidis (strain Emoy2)</name>
    <name type="common">Downy mildew agent</name>
    <name type="synonym">Peronospora arabidopsidis</name>
    <dbReference type="NCBI Taxonomy" id="559515"/>
    <lineage>
        <taxon>Eukaryota</taxon>
        <taxon>Sar</taxon>
        <taxon>Stramenopiles</taxon>
        <taxon>Oomycota</taxon>
        <taxon>Peronosporomycetes</taxon>
        <taxon>Peronosporales</taxon>
        <taxon>Peronosporaceae</taxon>
        <taxon>Hyaloperonospora</taxon>
    </lineage>
</organism>
<evidence type="ECO:0000256" key="1">
    <source>
        <dbReference type="ARBA" id="ARBA00008655"/>
    </source>
</evidence>
<dbReference type="InterPro" id="IPR032098">
    <property type="entry name" value="Acyltransf_C"/>
</dbReference>
<keyword evidence="7" id="KW-1185">Reference proteome</keyword>
<keyword evidence="3" id="KW-0012">Acyltransferase</keyword>
<evidence type="ECO:0000256" key="2">
    <source>
        <dbReference type="ARBA" id="ARBA00022679"/>
    </source>
</evidence>
<dbReference type="AlphaFoldDB" id="M4BRV7"/>
<dbReference type="VEuPathDB" id="FungiDB:HpaG809147"/>
<dbReference type="Proteomes" id="UP000011713">
    <property type="component" value="Unassembled WGS sequence"/>
</dbReference>
<reference evidence="7" key="1">
    <citation type="journal article" date="2010" name="Science">
        <title>Signatures of adaptation to obligate biotrophy in the Hyaloperonospora arabidopsidis genome.</title>
        <authorList>
            <person name="Baxter L."/>
            <person name="Tripathy S."/>
            <person name="Ishaque N."/>
            <person name="Boot N."/>
            <person name="Cabral A."/>
            <person name="Kemen E."/>
            <person name="Thines M."/>
            <person name="Ah-Fong A."/>
            <person name="Anderson R."/>
            <person name="Badejoko W."/>
            <person name="Bittner-Eddy P."/>
            <person name="Boore J.L."/>
            <person name="Chibucos M.C."/>
            <person name="Coates M."/>
            <person name="Dehal P."/>
            <person name="Delehaunty K."/>
            <person name="Dong S."/>
            <person name="Downton P."/>
            <person name="Dumas B."/>
            <person name="Fabro G."/>
            <person name="Fronick C."/>
            <person name="Fuerstenberg S.I."/>
            <person name="Fulton L."/>
            <person name="Gaulin E."/>
            <person name="Govers F."/>
            <person name="Hughes L."/>
            <person name="Humphray S."/>
            <person name="Jiang R.H."/>
            <person name="Judelson H."/>
            <person name="Kamoun S."/>
            <person name="Kyung K."/>
            <person name="Meijer H."/>
            <person name="Minx P."/>
            <person name="Morris P."/>
            <person name="Nelson J."/>
            <person name="Phuntumart V."/>
            <person name="Qutob D."/>
            <person name="Rehmany A."/>
            <person name="Rougon-Cardoso A."/>
            <person name="Ryden P."/>
            <person name="Torto-Alalibo T."/>
            <person name="Studholme D."/>
            <person name="Wang Y."/>
            <person name="Win J."/>
            <person name="Wood J."/>
            <person name="Clifton S.W."/>
            <person name="Rogers J."/>
            <person name="Van den Ackerveken G."/>
            <person name="Jones J.D."/>
            <person name="McDowell J.M."/>
            <person name="Beynon J."/>
            <person name="Tyler B.M."/>
        </authorList>
    </citation>
    <scope>NUCLEOTIDE SEQUENCE [LARGE SCALE GENOMIC DNA]</scope>
    <source>
        <strain evidence="7">Emoy2</strain>
    </source>
</reference>
<dbReference type="HOGENOM" id="CLU_1716761_0_0_1"/>
<name>M4BRV7_HYAAE</name>
<evidence type="ECO:0000313" key="7">
    <source>
        <dbReference type="Proteomes" id="UP000011713"/>
    </source>
</evidence>
<dbReference type="STRING" id="559515.M4BRV7"/>
<dbReference type="PANTHER" id="PTHR10983:SF16">
    <property type="entry name" value="LYSOCARDIOLIPIN ACYLTRANSFERASE 1"/>
    <property type="match status" value="1"/>
</dbReference>
<feature type="transmembrane region" description="Helical" evidence="4">
    <location>
        <begin position="86"/>
        <end position="103"/>
    </location>
</feature>
<keyword evidence="4" id="KW-1133">Transmembrane helix</keyword>
<keyword evidence="2" id="KW-0808">Transferase</keyword>
<dbReference type="Pfam" id="PF16076">
    <property type="entry name" value="Acyltransf_C"/>
    <property type="match status" value="1"/>
</dbReference>
<reference evidence="6" key="2">
    <citation type="submission" date="2015-06" db="UniProtKB">
        <authorList>
            <consortium name="EnsemblProtists"/>
        </authorList>
    </citation>
    <scope>IDENTIFICATION</scope>
    <source>
        <strain evidence="6">Emoy2</strain>
    </source>
</reference>
<feature type="transmembrane region" description="Helical" evidence="4">
    <location>
        <begin position="110"/>
        <end position="130"/>
    </location>
</feature>
<keyword evidence="4" id="KW-0472">Membrane</keyword>
<dbReference type="InParanoid" id="M4BRV7"/>